<evidence type="ECO:0000259" key="1">
    <source>
        <dbReference type="Pfam" id="PF13649"/>
    </source>
</evidence>
<dbReference type="GO" id="GO:0032259">
    <property type="term" value="P:methylation"/>
    <property type="evidence" value="ECO:0007669"/>
    <property type="project" value="UniProtKB-KW"/>
</dbReference>
<dbReference type="GO" id="GO:0008168">
    <property type="term" value="F:methyltransferase activity"/>
    <property type="evidence" value="ECO:0007669"/>
    <property type="project" value="UniProtKB-KW"/>
</dbReference>
<dbReference type="AlphaFoldDB" id="A0A1I4I829"/>
<evidence type="ECO:0000313" key="2">
    <source>
        <dbReference type="EMBL" id="SFL50552.1"/>
    </source>
</evidence>
<name>A0A1I4I829_9RHOB</name>
<dbReference type="CDD" id="cd02440">
    <property type="entry name" value="AdoMet_MTases"/>
    <property type="match status" value="1"/>
</dbReference>
<dbReference type="Gene3D" id="3.40.50.150">
    <property type="entry name" value="Vaccinia Virus protein VP39"/>
    <property type="match status" value="1"/>
</dbReference>
<accession>A0A1I4I829</accession>
<organism evidence="2 3">
    <name type="scientific">Shimia aestuarii</name>
    <dbReference type="NCBI Taxonomy" id="254406"/>
    <lineage>
        <taxon>Bacteria</taxon>
        <taxon>Pseudomonadati</taxon>
        <taxon>Pseudomonadota</taxon>
        <taxon>Alphaproteobacteria</taxon>
        <taxon>Rhodobacterales</taxon>
        <taxon>Roseobacteraceae</taxon>
    </lineage>
</organism>
<dbReference type="InterPro" id="IPR029063">
    <property type="entry name" value="SAM-dependent_MTases_sf"/>
</dbReference>
<dbReference type="SUPFAM" id="SSF53335">
    <property type="entry name" value="S-adenosyl-L-methionine-dependent methyltransferases"/>
    <property type="match status" value="1"/>
</dbReference>
<sequence length="305" mass="33806">MSWKDVVMSDKDAKSVMAQNLEAWEQVAPIHARHNQDNLLKAFSDPGFTLLDDVAIGVLKALEVADKDVAQVCCNNGRELICIERLGAANCVGFDGAEGFVEQGRELANAAGSQARFVCCEAHAFPPEYHGTFDIVLITIGVLSWMPDIDRFMASVTRLLRPGGALFIYEHHPILFMFEPGPPKGPIVWELSYFDKSPYLEKDGLDYYGGESYDAKPATSFSHTMAEIIMSGVKSGLRVEDFTEYPTHISNTWYNLESAELGLPMSYTLVFRAPDPAPPLVSRPRGPYLDANANIPLWRHTCSKV</sequence>
<dbReference type="Proteomes" id="UP000199144">
    <property type="component" value="Unassembled WGS sequence"/>
</dbReference>
<protein>
    <submittedName>
        <fullName evidence="2">Methyltransferase domain-containing protein</fullName>
    </submittedName>
</protein>
<keyword evidence="2" id="KW-0808">Transferase</keyword>
<dbReference type="EMBL" id="FOTQ01000001">
    <property type="protein sequence ID" value="SFL50552.1"/>
    <property type="molecule type" value="Genomic_DNA"/>
</dbReference>
<feature type="domain" description="Methyltransferase" evidence="1">
    <location>
        <begin position="69"/>
        <end position="164"/>
    </location>
</feature>
<keyword evidence="3" id="KW-1185">Reference proteome</keyword>
<keyword evidence="2" id="KW-0489">Methyltransferase</keyword>
<gene>
    <name evidence="2" type="ORF">SAMN04488042_101483</name>
</gene>
<reference evidence="2 3" key="1">
    <citation type="submission" date="2016-10" db="EMBL/GenBank/DDBJ databases">
        <authorList>
            <person name="de Groot N.N."/>
        </authorList>
    </citation>
    <scope>NUCLEOTIDE SEQUENCE [LARGE SCALE GENOMIC DNA]</scope>
    <source>
        <strain evidence="2 3">DSM 15283</strain>
    </source>
</reference>
<proteinExistence type="predicted"/>
<dbReference type="STRING" id="254406.SAMN04488042_101483"/>
<evidence type="ECO:0000313" key="3">
    <source>
        <dbReference type="Proteomes" id="UP000199144"/>
    </source>
</evidence>
<dbReference type="Pfam" id="PF13649">
    <property type="entry name" value="Methyltransf_25"/>
    <property type="match status" value="1"/>
</dbReference>
<dbReference type="InterPro" id="IPR041698">
    <property type="entry name" value="Methyltransf_25"/>
</dbReference>